<dbReference type="Proteomes" id="UP001499930">
    <property type="component" value="Unassembled WGS sequence"/>
</dbReference>
<feature type="transmembrane region" description="Helical" evidence="1">
    <location>
        <begin position="114"/>
        <end position="132"/>
    </location>
</feature>
<evidence type="ECO:0000313" key="3">
    <source>
        <dbReference type="Proteomes" id="UP001499930"/>
    </source>
</evidence>
<name>A0ABN3XRK1_9ACTN</name>
<keyword evidence="1" id="KW-0812">Transmembrane</keyword>
<keyword evidence="1" id="KW-0472">Membrane</keyword>
<feature type="transmembrane region" description="Helical" evidence="1">
    <location>
        <begin position="81"/>
        <end position="102"/>
    </location>
</feature>
<evidence type="ECO:0008006" key="4">
    <source>
        <dbReference type="Google" id="ProtNLM"/>
    </source>
</evidence>
<evidence type="ECO:0000256" key="1">
    <source>
        <dbReference type="SAM" id="Phobius"/>
    </source>
</evidence>
<comment type="caution">
    <text evidence="2">The sequence shown here is derived from an EMBL/GenBank/DDBJ whole genome shotgun (WGS) entry which is preliminary data.</text>
</comment>
<protein>
    <recommendedName>
        <fullName evidence="4">DUF2178 domain-containing protein</fullName>
    </recommendedName>
</protein>
<reference evidence="2 3" key="1">
    <citation type="journal article" date="2019" name="Int. J. Syst. Evol. Microbiol.">
        <title>The Global Catalogue of Microorganisms (GCM) 10K type strain sequencing project: providing services to taxonomists for standard genome sequencing and annotation.</title>
        <authorList>
            <consortium name="The Broad Institute Genomics Platform"/>
            <consortium name="The Broad Institute Genome Sequencing Center for Infectious Disease"/>
            <person name="Wu L."/>
            <person name="Ma J."/>
        </authorList>
    </citation>
    <scope>NUCLEOTIDE SEQUENCE [LARGE SCALE GENOMIC DNA]</scope>
    <source>
        <strain evidence="2 3">JCM 3106</strain>
    </source>
</reference>
<accession>A0ABN3XRK1</accession>
<keyword evidence="1" id="KW-1133">Transmembrane helix</keyword>
<feature type="transmembrane region" description="Helical" evidence="1">
    <location>
        <begin position="17"/>
        <end position="36"/>
    </location>
</feature>
<feature type="transmembrane region" description="Helical" evidence="1">
    <location>
        <begin position="42"/>
        <end position="61"/>
    </location>
</feature>
<organism evidence="2 3">
    <name type="scientific">Streptosporangium longisporum</name>
    <dbReference type="NCBI Taxonomy" id="46187"/>
    <lineage>
        <taxon>Bacteria</taxon>
        <taxon>Bacillati</taxon>
        <taxon>Actinomycetota</taxon>
        <taxon>Actinomycetes</taxon>
        <taxon>Streptosporangiales</taxon>
        <taxon>Streptosporangiaceae</taxon>
        <taxon>Streptosporangium</taxon>
    </lineage>
</organism>
<gene>
    <name evidence="2" type="ORF">GCM10017559_01110</name>
</gene>
<proteinExistence type="predicted"/>
<evidence type="ECO:0000313" key="2">
    <source>
        <dbReference type="EMBL" id="GAA2985372.1"/>
    </source>
</evidence>
<keyword evidence="3" id="KW-1185">Reference proteome</keyword>
<dbReference type="RefSeq" id="WP_344886782.1">
    <property type="nucleotide sequence ID" value="NZ_BAAAWD010000002.1"/>
</dbReference>
<dbReference type="EMBL" id="BAAAWD010000002">
    <property type="protein sequence ID" value="GAA2985372.1"/>
    <property type="molecule type" value="Genomic_DNA"/>
</dbReference>
<sequence>MSIDEGSAHGTRSWKRWITPGAAVLGGLVYLVSGWSGGDRTFAFGGLAVMLALAVALVLLARRSETVAGLLDGKDERINHIDGEATGIAGRTLMAAVVIGFVVEIAQGQDGHPYDMLAMIAGVAYVLALVVLRIRR</sequence>